<dbReference type="SUPFAM" id="SSF48498">
    <property type="entry name" value="Tetracyclin repressor-like, C-terminal domain"/>
    <property type="match status" value="1"/>
</dbReference>
<evidence type="ECO:0000256" key="1">
    <source>
        <dbReference type="ARBA" id="ARBA00023125"/>
    </source>
</evidence>
<dbReference type="PRINTS" id="PR00455">
    <property type="entry name" value="HTHTETR"/>
</dbReference>
<dbReference type="SUPFAM" id="SSF46689">
    <property type="entry name" value="Homeodomain-like"/>
    <property type="match status" value="1"/>
</dbReference>
<evidence type="ECO:0000313" key="5">
    <source>
        <dbReference type="Proteomes" id="UP000617979"/>
    </source>
</evidence>
<organism evidence="4 5">
    <name type="scientific">Kroppenstedtia guangzhouensis</name>
    <dbReference type="NCBI Taxonomy" id="1274356"/>
    <lineage>
        <taxon>Bacteria</taxon>
        <taxon>Bacillati</taxon>
        <taxon>Bacillota</taxon>
        <taxon>Bacilli</taxon>
        <taxon>Bacillales</taxon>
        <taxon>Thermoactinomycetaceae</taxon>
        <taxon>Kroppenstedtia</taxon>
    </lineage>
</organism>
<feature type="DNA-binding region" description="H-T-H motif" evidence="2">
    <location>
        <begin position="28"/>
        <end position="47"/>
    </location>
</feature>
<sequence>MARRKVDKQELFAVTEALLLERGYNGFHFGVLSERLGVGRSTIYEYYSSKEQLILVYMERVMNQIMKECQEWASDPALKRLKGYLAVFMRYSQIHRITQILPMIDRSVSPEVNASIKQLSDSHQTVYSWIVDAIEEAKSEGEIRRDLSTSLIAAMIFSSIQLPDAMRGEQISGDQVFRLLYEGFQLRL</sequence>
<accession>A0ABQ1GZZ7</accession>
<dbReference type="PANTHER" id="PTHR43479">
    <property type="entry name" value="ACREF/ENVCD OPERON REPRESSOR-RELATED"/>
    <property type="match status" value="1"/>
</dbReference>
<comment type="caution">
    <text evidence="4">The sequence shown here is derived from an EMBL/GenBank/DDBJ whole genome shotgun (WGS) entry which is preliminary data.</text>
</comment>
<protein>
    <recommendedName>
        <fullName evidence="3">HTH tetR-type domain-containing protein</fullName>
    </recommendedName>
</protein>
<dbReference type="InterPro" id="IPR001647">
    <property type="entry name" value="HTH_TetR"/>
</dbReference>
<dbReference type="InterPro" id="IPR036271">
    <property type="entry name" value="Tet_transcr_reg_TetR-rel_C_sf"/>
</dbReference>
<reference evidence="5" key="1">
    <citation type="journal article" date="2019" name="Int. J. Syst. Evol. Microbiol.">
        <title>The Global Catalogue of Microorganisms (GCM) 10K type strain sequencing project: providing services to taxonomists for standard genome sequencing and annotation.</title>
        <authorList>
            <consortium name="The Broad Institute Genomics Platform"/>
            <consortium name="The Broad Institute Genome Sequencing Center for Infectious Disease"/>
            <person name="Wu L."/>
            <person name="Ma J."/>
        </authorList>
    </citation>
    <scope>NUCLEOTIDE SEQUENCE [LARGE SCALE GENOMIC DNA]</scope>
    <source>
        <strain evidence="5">CGMCC 1.12404</strain>
    </source>
</reference>
<dbReference type="RefSeq" id="WP_188433234.1">
    <property type="nucleotide sequence ID" value="NZ_BMEX01000014.1"/>
</dbReference>
<dbReference type="EMBL" id="BMEX01000014">
    <property type="protein sequence ID" value="GGA54015.1"/>
    <property type="molecule type" value="Genomic_DNA"/>
</dbReference>
<evidence type="ECO:0000259" key="3">
    <source>
        <dbReference type="PROSITE" id="PS50977"/>
    </source>
</evidence>
<dbReference type="Gene3D" id="1.10.357.10">
    <property type="entry name" value="Tetracycline Repressor, domain 2"/>
    <property type="match status" value="1"/>
</dbReference>
<dbReference type="PANTHER" id="PTHR43479:SF11">
    <property type="entry name" value="ACREF_ENVCD OPERON REPRESSOR-RELATED"/>
    <property type="match status" value="1"/>
</dbReference>
<dbReference type="Proteomes" id="UP000617979">
    <property type="component" value="Unassembled WGS sequence"/>
</dbReference>
<dbReference type="InterPro" id="IPR009057">
    <property type="entry name" value="Homeodomain-like_sf"/>
</dbReference>
<evidence type="ECO:0000256" key="2">
    <source>
        <dbReference type="PROSITE-ProRule" id="PRU00335"/>
    </source>
</evidence>
<dbReference type="PROSITE" id="PS50977">
    <property type="entry name" value="HTH_TETR_2"/>
    <property type="match status" value="1"/>
</dbReference>
<evidence type="ECO:0000313" key="4">
    <source>
        <dbReference type="EMBL" id="GGA54015.1"/>
    </source>
</evidence>
<gene>
    <name evidence="4" type="ORF">GCM10007416_29010</name>
</gene>
<dbReference type="Pfam" id="PF00440">
    <property type="entry name" value="TetR_N"/>
    <property type="match status" value="1"/>
</dbReference>
<proteinExistence type="predicted"/>
<keyword evidence="5" id="KW-1185">Reference proteome</keyword>
<name>A0ABQ1GZZ7_9BACL</name>
<dbReference type="InterPro" id="IPR050624">
    <property type="entry name" value="HTH-type_Tx_Regulator"/>
</dbReference>
<keyword evidence="1 2" id="KW-0238">DNA-binding</keyword>
<feature type="domain" description="HTH tetR-type" evidence="3">
    <location>
        <begin position="5"/>
        <end position="65"/>
    </location>
</feature>